<dbReference type="InterPro" id="IPR036388">
    <property type="entry name" value="WH-like_DNA-bd_sf"/>
</dbReference>
<protein>
    <recommendedName>
        <fullName evidence="6">Transcriptional regulator, MecI family</fullName>
    </recommendedName>
</protein>
<reference evidence="5" key="1">
    <citation type="submission" date="2018-06" db="EMBL/GenBank/DDBJ databases">
        <authorList>
            <person name="Zhirakovskaya E."/>
        </authorList>
    </citation>
    <scope>NUCLEOTIDE SEQUENCE</scope>
</reference>
<name>A0A3B0SY72_9ZZZZ</name>
<dbReference type="Gene3D" id="1.10.10.10">
    <property type="entry name" value="Winged helix-like DNA-binding domain superfamily/Winged helix DNA-binding domain"/>
    <property type="match status" value="1"/>
</dbReference>
<dbReference type="SUPFAM" id="SSF46785">
    <property type="entry name" value="Winged helix' DNA-binding domain"/>
    <property type="match status" value="1"/>
</dbReference>
<evidence type="ECO:0000256" key="1">
    <source>
        <dbReference type="ARBA" id="ARBA00011046"/>
    </source>
</evidence>
<evidence type="ECO:0000256" key="2">
    <source>
        <dbReference type="ARBA" id="ARBA00023015"/>
    </source>
</evidence>
<dbReference type="InterPro" id="IPR005650">
    <property type="entry name" value="BlaI_family"/>
</dbReference>
<dbReference type="Pfam" id="PF03965">
    <property type="entry name" value="Penicillinase_R"/>
    <property type="match status" value="1"/>
</dbReference>
<dbReference type="GO" id="GO:0003677">
    <property type="term" value="F:DNA binding"/>
    <property type="evidence" value="ECO:0007669"/>
    <property type="project" value="UniProtKB-KW"/>
</dbReference>
<dbReference type="GO" id="GO:0045892">
    <property type="term" value="P:negative regulation of DNA-templated transcription"/>
    <property type="evidence" value="ECO:0007669"/>
    <property type="project" value="InterPro"/>
</dbReference>
<gene>
    <name evidence="5" type="ORF">MNBD_ACTINO02-1983</name>
</gene>
<evidence type="ECO:0000313" key="5">
    <source>
        <dbReference type="EMBL" id="VAW08903.1"/>
    </source>
</evidence>
<dbReference type="InterPro" id="IPR036390">
    <property type="entry name" value="WH_DNA-bd_sf"/>
</dbReference>
<evidence type="ECO:0000256" key="4">
    <source>
        <dbReference type="ARBA" id="ARBA00023163"/>
    </source>
</evidence>
<accession>A0A3B0SY72</accession>
<keyword evidence="2" id="KW-0805">Transcription regulation</keyword>
<evidence type="ECO:0008006" key="6">
    <source>
        <dbReference type="Google" id="ProtNLM"/>
    </source>
</evidence>
<keyword evidence="4" id="KW-0804">Transcription</keyword>
<dbReference type="AlphaFoldDB" id="A0A3B0SY72"/>
<sequence length="116" mass="13521">MAREPVLESAVMATLWDTSVWMTPGDMQPRLPGDLALTTVGTVMSRLWRKGLLIRQKRGRAYEYRPAESREEYTAQRMSEILTAAREPSVALHRFIELLPHRDRRNLRRALEREDS</sequence>
<dbReference type="EMBL" id="UOEK01000506">
    <property type="protein sequence ID" value="VAW08903.1"/>
    <property type="molecule type" value="Genomic_DNA"/>
</dbReference>
<organism evidence="5">
    <name type="scientific">hydrothermal vent metagenome</name>
    <dbReference type="NCBI Taxonomy" id="652676"/>
    <lineage>
        <taxon>unclassified sequences</taxon>
        <taxon>metagenomes</taxon>
        <taxon>ecological metagenomes</taxon>
    </lineage>
</organism>
<keyword evidence="3" id="KW-0238">DNA-binding</keyword>
<proteinExistence type="inferred from homology"/>
<comment type="similarity">
    <text evidence="1">Belongs to the BlaI transcriptional regulatory family.</text>
</comment>
<evidence type="ECO:0000256" key="3">
    <source>
        <dbReference type="ARBA" id="ARBA00023125"/>
    </source>
</evidence>